<feature type="compositionally biased region" description="Low complexity" evidence="1">
    <location>
        <begin position="344"/>
        <end position="374"/>
    </location>
</feature>
<feature type="compositionally biased region" description="Low complexity" evidence="1">
    <location>
        <begin position="388"/>
        <end position="534"/>
    </location>
</feature>
<feature type="compositionally biased region" description="Low complexity" evidence="1">
    <location>
        <begin position="741"/>
        <end position="758"/>
    </location>
</feature>
<feature type="chain" id="PRO_5040930969" description="Mid2 domain-containing protein" evidence="3">
    <location>
        <begin position="20"/>
        <end position="803"/>
    </location>
</feature>
<feature type="region of interest" description="Disordered" evidence="1">
    <location>
        <begin position="740"/>
        <end position="761"/>
    </location>
</feature>
<accession>A0A9W8B2D5</accession>
<keyword evidence="2" id="KW-0812">Transmembrane</keyword>
<feature type="region of interest" description="Disordered" evidence="1">
    <location>
        <begin position="131"/>
        <end position="201"/>
    </location>
</feature>
<evidence type="ECO:0000256" key="1">
    <source>
        <dbReference type="SAM" id="MobiDB-lite"/>
    </source>
</evidence>
<name>A0A9W8B2D5_9FUNG</name>
<sequence>MLLTRVALCTLLGTTGVLAARHAQADWSSDFLDTYNIIDLRPRQEHVHPPEPSVNVSSVAEPTPLVNTGTLPLQQFFQNVENGPNVAITTTADVPAPSELTDGNPSNDGPIQHVNLLQKNVVAEEDLGPLVEESSTPAAVSAGPTEVVSSQPAGQPSNSKQQNLAQIGDPELSVAEPSPSPTPPQGITGTELGNTQKHKQLAAVPNQAENLALDVTSESTAPAPTATQTELPKGIGNTQIPNQLAVVPKPEENTSSTTPTTEPSNVGQKDEVDPFFNNGNKKTTTDDTAPTQNNGNGHHPPLVSLIPPQESGSNDSSVSQSTSDDSQPPAPTSTDAPVTPPSPTTTETPPSPTTTETPPSPTTTETLPSPTTTNVPPPTSSDVPPPVTTDSPLESTSSGVVVPPNPSSSPDSSSSDSNQSQTGGETSNPTNTGGETPNPTNTDGETSNPTNTGGETPNPTNTDGETSNPTNTGGETPNPTNTGGETSNPTNTGGETSNPTNTGGETPNPTNTGGETSNPTNTGGETSNPTNTASNPPPPENTTPTDSGTPTTPEVTGPAFTETNTVDDAMTFLPSSIDESILFATPTTLEDPLPTNVPQVIVGNADLPDSIHFRITLEGVSFKMLLQNNDISYQLIRDYPGEFCNGIQLDDSSRVVILNLYPASAFAHSGSRNKGNDRRVVFQMAIAPDKRLGGYEKEFKDTLTRFINLFTNSQSSFYQSGTINPRMDYRSLVFESPIDLTSSDDPTAPNSPASPSSPGTNRNLGIGLGVSLGALAYIVGFAAYVRYRRKKRMEQLQQNFETI</sequence>
<keyword evidence="3" id="KW-0732">Signal</keyword>
<gene>
    <name evidence="4" type="ORF">H4R34_004541</name>
</gene>
<feature type="signal peptide" evidence="3">
    <location>
        <begin position="1"/>
        <end position="19"/>
    </location>
</feature>
<feature type="compositionally biased region" description="Low complexity" evidence="1">
    <location>
        <begin position="542"/>
        <end position="553"/>
    </location>
</feature>
<keyword evidence="5" id="KW-1185">Reference proteome</keyword>
<proteinExistence type="predicted"/>
<evidence type="ECO:0000256" key="2">
    <source>
        <dbReference type="SAM" id="Phobius"/>
    </source>
</evidence>
<comment type="caution">
    <text evidence="4">The sequence shown here is derived from an EMBL/GenBank/DDBJ whole genome shotgun (WGS) entry which is preliminary data.</text>
</comment>
<evidence type="ECO:0000313" key="4">
    <source>
        <dbReference type="EMBL" id="KAJ1974897.1"/>
    </source>
</evidence>
<feature type="compositionally biased region" description="Polar residues" evidence="1">
    <location>
        <begin position="185"/>
        <end position="195"/>
    </location>
</feature>
<feature type="region of interest" description="Disordered" evidence="1">
    <location>
        <begin position="219"/>
        <end position="559"/>
    </location>
</feature>
<evidence type="ECO:0008006" key="6">
    <source>
        <dbReference type="Google" id="ProtNLM"/>
    </source>
</evidence>
<dbReference type="OrthoDB" id="5598036at2759"/>
<feature type="transmembrane region" description="Helical" evidence="2">
    <location>
        <begin position="764"/>
        <end position="785"/>
    </location>
</feature>
<keyword evidence="2" id="KW-1133">Transmembrane helix</keyword>
<evidence type="ECO:0000313" key="5">
    <source>
        <dbReference type="Proteomes" id="UP001151582"/>
    </source>
</evidence>
<feature type="compositionally biased region" description="Pro residues" evidence="1">
    <location>
        <begin position="375"/>
        <end position="387"/>
    </location>
</feature>
<dbReference type="AlphaFoldDB" id="A0A9W8B2D5"/>
<dbReference type="Proteomes" id="UP001151582">
    <property type="component" value="Unassembled WGS sequence"/>
</dbReference>
<feature type="compositionally biased region" description="Low complexity" evidence="1">
    <location>
        <begin position="253"/>
        <end position="265"/>
    </location>
</feature>
<protein>
    <recommendedName>
        <fullName evidence="6">Mid2 domain-containing protein</fullName>
    </recommendedName>
</protein>
<keyword evidence="2" id="KW-0472">Membrane</keyword>
<evidence type="ECO:0000256" key="3">
    <source>
        <dbReference type="SAM" id="SignalP"/>
    </source>
</evidence>
<feature type="compositionally biased region" description="Low complexity" evidence="1">
    <location>
        <begin position="309"/>
        <end position="337"/>
    </location>
</feature>
<organism evidence="4 5">
    <name type="scientific">Dimargaris verticillata</name>
    <dbReference type="NCBI Taxonomy" id="2761393"/>
    <lineage>
        <taxon>Eukaryota</taxon>
        <taxon>Fungi</taxon>
        <taxon>Fungi incertae sedis</taxon>
        <taxon>Zoopagomycota</taxon>
        <taxon>Kickxellomycotina</taxon>
        <taxon>Dimargaritomycetes</taxon>
        <taxon>Dimargaritales</taxon>
        <taxon>Dimargaritaceae</taxon>
        <taxon>Dimargaris</taxon>
    </lineage>
</organism>
<reference evidence="4" key="1">
    <citation type="submission" date="2022-07" db="EMBL/GenBank/DDBJ databases">
        <title>Phylogenomic reconstructions and comparative analyses of Kickxellomycotina fungi.</title>
        <authorList>
            <person name="Reynolds N.K."/>
            <person name="Stajich J.E."/>
            <person name="Barry K."/>
            <person name="Grigoriev I.V."/>
            <person name="Crous P."/>
            <person name="Smith M.E."/>
        </authorList>
    </citation>
    <scope>NUCLEOTIDE SEQUENCE</scope>
    <source>
        <strain evidence="4">RSA 567</strain>
    </source>
</reference>
<feature type="compositionally biased region" description="Polar residues" evidence="1">
    <location>
        <begin position="147"/>
        <end position="165"/>
    </location>
</feature>
<feature type="compositionally biased region" description="Low complexity" evidence="1">
    <location>
        <begin position="219"/>
        <end position="230"/>
    </location>
</feature>
<dbReference type="EMBL" id="JANBQB010000593">
    <property type="protein sequence ID" value="KAJ1974897.1"/>
    <property type="molecule type" value="Genomic_DNA"/>
</dbReference>